<reference evidence="2 3" key="1">
    <citation type="journal article" date="2012" name="Nat. Genet.">
        <title>Plasmodium cynomolgi genome sequences provide insight into Plasmodium vivax and the monkey malaria clade.</title>
        <authorList>
            <person name="Tachibana S."/>
            <person name="Sullivan S.A."/>
            <person name="Kawai S."/>
            <person name="Nakamura S."/>
            <person name="Kim H.R."/>
            <person name="Goto N."/>
            <person name="Arisue N."/>
            <person name="Palacpac N.M.Q."/>
            <person name="Honma H."/>
            <person name="Yagi M."/>
            <person name="Tougan T."/>
            <person name="Katakai Y."/>
            <person name="Kaneko O."/>
            <person name="Mita T."/>
            <person name="Kita K."/>
            <person name="Yasutomi Y."/>
            <person name="Sutton P.L."/>
            <person name="Shakhbatyan R."/>
            <person name="Horii T."/>
            <person name="Yasunaga T."/>
            <person name="Barnwell J.W."/>
            <person name="Escalante A.A."/>
            <person name="Carlton J.M."/>
            <person name="Tanabe K."/>
        </authorList>
    </citation>
    <scope>NUCLEOTIDE SEQUENCE [LARGE SCALE GENOMIC DNA]</scope>
    <source>
        <strain evidence="2 3">B</strain>
    </source>
</reference>
<feature type="compositionally biased region" description="Basic and acidic residues" evidence="1">
    <location>
        <begin position="600"/>
        <end position="613"/>
    </location>
</feature>
<name>K6UJD0_PLACD</name>
<dbReference type="eggNOG" id="ENOG502QXXJ">
    <property type="taxonomic scope" value="Eukaryota"/>
</dbReference>
<evidence type="ECO:0000313" key="2">
    <source>
        <dbReference type="EMBL" id="GAB65818.1"/>
    </source>
</evidence>
<feature type="region of interest" description="Disordered" evidence="1">
    <location>
        <begin position="600"/>
        <end position="619"/>
    </location>
</feature>
<evidence type="ECO:0000256" key="1">
    <source>
        <dbReference type="SAM" id="MobiDB-lite"/>
    </source>
</evidence>
<dbReference type="Proteomes" id="UP000006319">
    <property type="component" value="Chromosome 7"/>
</dbReference>
<proteinExistence type="predicted"/>
<feature type="non-terminal residue" evidence="2">
    <location>
        <position position="771"/>
    </location>
</feature>
<keyword evidence="3" id="KW-1185">Reference proteome</keyword>
<feature type="compositionally biased region" description="Basic and acidic residues" evidence="1">
    <location>
        <begin position="39"/>
        <end position="49"/>
    </location>
</feature>
<protein>
    <submittedName>
        <fullName evidence="2">Uncharacterized protein</fullName>
    </submittedName>
</protein>
<feature type="region of interest" description="Disordered" evidence="1">
    <location>
        <begin position="18"/>
        <end position="49"/>
    </location>
</feature>
<feature type="region of interest" description="Disordered" evidence="1">
    <location>
        <begin position="120"/>
        <end position="174"/>
    </location>
</feature>
<feature type="compositionally biased region" description="Basic and acidic residues" evidence="1">
    <location>
        <begin position="429"/>
        <end position="447"/>
    </location>
</feature>
<feature type="region of interest" description="Disordered" evidence="1">
    <location>
        <begin position="405"/>
        <end position="447"/>
    </location>
</feature>
<dbReference type="AlphaFoldDB" id="K6UJD0"/>
<sequence length="771" mass="85117">DADYLFALKLNEALNGCAEPPSVENENHIRSGSHARSAHRNEDAEDDVRKPDNSYVECLLGDNNYMPFCVNYNVGSDNMNQNPLSPSGRNRRSGHYVDHDEGGHMYGPYNLRSRNNRVNAFHSSNQSSGNSDRRYAPHFNSSHEPINISLSSDDEEGEDEVKNPAGKNYVSQDDGLRSSSEVFYVHDGNLSLTPRQSNPSGQSNLGRPFSTSGEDSKDEVTIVEGLKQERFSDKGVYHPEEGNPDVCIQARKGKGGEIHRIMGSANNFAFQSVGAQGGEGPRGGHYTNCGAGLQGSKCTMQKSVRDLCDVYNDHFGFTSRGAFSPVRSAATEVGHPLREGGYYPSGNNTVRRNCVDESLRDDYSREERYYVHYEPMILSRKEKEKNKSTFGGVCDVDAYGERVDNGPVFLSRGKNRNGGGEGEGEGEEERDRDRERGRERGTERGRDRIKIADGEYYKAHVQDSNDVIPLEGKDLIGGAPSSYKARAKKSRREVKDITQVQSIHSDEGLSRQMAPLDGAPKMVQLDGAPKMVQLDDAPKMAPLDGAPKMAYTLRSSRKHPTNEKIEDPYCCKGESYEAQNGRGLEGAPEEGFVLFKTGLERRSGPHEGSDPHEGNNPTMGACNNGWYPKSGRTYADMGRNITQGESSQFNMLHFEKGNNPVERSVNDYVVRNALLDMDDSAQVFAEMASRCAPVEKSGRLPFESLHHGEVPSVGAIAAEGGLHSRTKEQHPELFSGNHFKTSGRAFTRNRLEDDMNMEGSVKEIPVGCVIM</sequence>
<dbReference type="GeneID" id="14692166"/>
<organism evidence="2 3">
    <name type="scientific">Plasmodium cynomolgi (strain B)</name>
    <dbReference type="NCBI Taxonomy" id="1120755"/>
    <lineage>
        <taxon>Eukaryota</taxon>
        <taxon>Sar</taxon>
        <taxon>Alveolata</taxon>
        <taxon>Apicomplexa</taxon>
        <taxon>Aconoidasida</taxon>
        <taxon>Haemosporida</taxon>
        <taxon>Plasmodiidae</taxon>
        <taxon>Plasmodium</taxon>
        <taxon>Plasmodium (Plasmodium)</taxon>
    </lineage>
</organism>
<feature type="compositionally biased region" description="Polar residues" evidence="1">
    <location>
        <begin position="120"/>
        <end position="130"/>
    </location>
</feature>
<dbReference type="EMBL" id="DF157099">
    <property type="protein sequence ID" value="GAB65818.1"/>
    <property type="molecule type" value="Genomic_DNA"/>
</dbReference>
<dbReference type="VEuPathDB" id="PlasmoDB:PCYB_073200"/>
<dbReference type="RefSeq" id="XP_004221765.1">
    <property type="nucleotide sequence ID" value="XM_004221717.1"/>
</dbReference>
<gene>
    <name evidence="2" type="ORF">PCYB_073200</name>
</gene>
<dbReference type="KEGG" id="pcy:PCYB_073200"/>
<feature type="non-terminal residue" evidence="2">
    <location>
        <position position="1"/>
    </location>
</feature>
<evidence type="ECO:0000313" key="3">
    <source>
        <dbReference type="Proteomes" id="UP000006319"/>
    </source>
</evidence>
<feature type="compositionally biased region" description="Polar residues" evidence="1">
    <location>
        <begin position="190"/>
        <end position="213"/>
    </location>
</feature>
<dbReference type="OrthoDB" id="378840at2759"/>
<accession>K6UJD0</accession>
<feature type="region of interest" description="Disordered" evidence="1">
    <location>
        <begin position="80"/>
        <end position="105"/>
    </location>
</feature>
<feature type="region of interest" description="Disordered" evidence="1">
    <location>
        <begin position="190"/>
        <end position="217"/>
    </location>
</feature>
<dbReference type="OMA" id="VYNDHFG"/>